<dbReference type="GO" id="GO:0004342">
    <property type="term" value="F:glucosamine-6-phosphate deaminase activity"/>
    <property type="evidence" value="ECO:0007669"/>
    <property type="project" value="UniProtKB-UniRule"/>
</dbReference>
<dbReference type="GO" id="GO:0006043">
    <property type="term" value="P:glucosamine catabolic process"/>
    <property type="evidence" value="ECO:0007669"/>
    <property type="project" value="TreeGrafter"/>
</dbReference>
<dbReference type="EMBL" id="BDUF01000109">
    <property type="protein sequence ID" value="GAX91734.1"/>
    <property type="molecule type" value="Genomic_DNA"/>
</dbReference>
<name>A0A292YTH6_9BACL</name>
<dbReference type="PANTHER" id="PTHR11280">
    <property type="entry name" value="GLUCOSAMINE-6-PHOSPHATE ISOMERASE"/>
    <property type="match status" value="1"/>
</dbReference>
<dbReference type="InterPro" id="IPR004547">
    <property type="entry name" value="Glucosamine6P_isomerase"/>
</dbReference>
<comment type="caution">
    <text evidence="6">The sequence shown here is derived from an EMBL/GenBank/DDBJ whole genome shotgun (WGS) entry which is preliminary data.</text>
</comment>
<comment type="caution">
    <text evidence="4">Lacks conserved residue(s) required for the propagation of feature annotation.</text>
</comment>
<organism evidence="6 7">
    <name type="scientific">Effusibacillus lacus</name>
    <dbReference type="NCBI Taxonomy" id="1348429"/>
    <lineage>
        <taxon>Bacteria</taxon>
        <taxon>Bacillati</taxon>
        <taxon>Bacillota</taxon>
        <taxon>Bacilli</taxon>
        <taxon>Bacillales</taxon>
        <taxon>Alicyclobacillaceae</taxon>
        <taxon>Effusibacillus</taxon>
    </lineage>
</organism>
<comment type="similarity">
    <text evidence="4">Belongs to the glucosamine/galactosamine-6-phosphate isomerase family. NagB subfamily.</text>
</comment>
<dbReference type="PANTHER" id="PTHR11280:SF5">
    <property type="entry name" value="GLUCOSAMINE-6-PHOSPHATE ISOMERASE"/>
    <property type="match status" value="1"/>
</dbReference>
<dbReference type="InterPro" id="IPR006148">
    <property type="entry name" value="Glc/Gal-6P_isomerase"/>
</dbReference>
<comment type="catalytic activity">
    <reaction evidence="1 4">
        <text>alpha-D-glucosamine 6-phosphate + H2O = beta-D-fructose 6-phosphate + NH4(+)</text>
        <dbReference type="Rhea" id="RHEA:12172"/>
        <dbReference type="ChEBI" id="CHEBI:15377"/>
        <dbReference type="ChEBI" id="CHEBI:28938"/>
        <dbReference type="ChEBI" id="CHEBI:57634"/>
        <dbReference type="ChEBI" id="CHEBI:75989"/>
        <dbReference type="EC" id="3.5.99.6"/>
    </reaction>
</comment>
<dbReference type="InterPro" id="IPR018321">
    <property type="entry name" value="Glucosamine6P_isomerase_CS"/>
</dbReference>
<proteinExistence type="inferred from homology"/>
<dbReference type="InterPro" id="IPR037171">
    <property type="entry name" value="NagB/RpiA_transferase-like"/>
</dbReference>
<dbReference type="GO" id="GO:0006046">
    <property type="term" value="P:N-acetylglucosamine catabolic process"/>
    <property type="evidence" value="ECO:0007669"/>
    <property type="project" value="UniProtKB-UniRule"/>
</dbReference>
<keyword evidence="2 4" id="KW-0378">Hydrolase</keyword>
<dbReference type="PROSITE" id="PS01161">
    <property type="entry name" value="GLC_GALNAC_ISOMERASE"/>
    <property type="match status" value="1"/>
</dbReference>
<protein>
    <recommendedName>
        <fullName evidence="4">Glucosamine-6-phosphate deaminase</fullName>
        <ecNumber evidence="4">3.5.99.6</ecNumber>
    </recommendedName>
    <alternativeName>
        <fullName evidence="4">GlcN6P deaminase</fullName>
        <shortName evidence="4">GNPDA</shortName>
    </alternativeName>
    <alternativeName>
        <fullName evidence="4">Glucosamine-6-phosphate isomerase</fullName>
    </alternativeName>
</protein>
<feature type="active site" description="For ring-opening step" evidence="4">
    <location>
        <position position="136"/>
    </location>
</feature>
<dbReference type="RefSeq" id="WP_096183814.1">
    <property type="nucleotide sequence ID" value="NZ_BDUF01000109.1"/>
</dbReference>
<dbReference type="Gene3D" id="3.40.50.1360">
    <property type="match status" value="1"/>
</dbReference>
<evidence type="ECO:0000256" key="3">
    <source>
        <dbReference type="ARBA" id="ARBA00023277"/>
    </source>
</evidence>
<dbReference type="GO" id="GO:0005975">
    <property type="term" value="P:carbohydrate metabolic process"/>
    <property type="evidence" value="ECO:0007669"/>
    <property type="project" value="InterPro"/>
</dbReference>
<dbReference type="HAMAP" id="MF_01241">
    <property type="entry name" value="GlcN6P_deamin"/>
    <property type="match status" value="1"/>
</dbReference>
<comment type="pathway">
    <text evidence="4">Amino-sugar metabolism; N-acetylneuraminate degradation; D-fructose 6-phosphate from N-acetylneuraminate: step 5/5.</text>
</comment>
<feature type="active site" description="Proton acceptor; for ring-opening step" evidence="4">
    <location>
        <position position="138"/>
    </location>
</feature>
<gene>
    <name evidence="4" type="primary">nagB</name>
    <name evidence="6" type="ORF">EFBL_3425</name>
</gene>
<accession>A0A292YTH6</accession>
<comment type="function">
    <text evidence="4">Catalyzes the reversible isomerization-deamination of glucosamine 6-phosphate (GlcN6P) to form fructose 6-phosphate (Fru6P) and ammonium ion.</text>
</comment>
<evidence type="ECO:0000256" key="2">
    <source>
        <dbReference type="ARBA" id="ARBA00022801"/>
    </source>
</evidence>
<keyword evidence="7" id="KW-1185">Reference proteome</keyword>
<dbReference type="EC" id="3.5.99.6" evidence="4"/>
<dbReference type="GO" id="GO:0019262">
    <property type="term" value="P:N-acetylneuraminate catabolic process"/>
    <property type="evidence" value="ECO:0007669"/>
    <property type="project" value="UniProtKB-UniRule"/>
</dbReference>
<sequence length="257" mass="28530">MKIAVQKDYDAMSLCAARLTAEEINKHPELVLGLATGSTPLGMYRNWIRMVKDSSLSFAGVTTFNLDEYLGLPPNHPQSYRQFMNEQLFRYIDINPARTFVPNGISPDPLRHCKEYDLRIEKAGGIDIQILGIGRNGHIGFNEPGEDFGQLTHVVKLSESTRQANSRFFPSLDDVPTHAITMGLKSIMKARKVILLASGEDKSEAVFRAVFGDVTESHPASILQLHPNCIFVLDEAAASKIPADARDWSLCMADTRP</sequence>
<evidence type="ECO:0000256" key="4">
    <source>
        <dbReference type="HAMAP-Rule" id="MF_01241"/>
    </source>
</evidence>
<reference evidence="7" key="1">
    <citation type="submission" date="2017-07" db="EMBL/GenBank/DDBJ databases">
        <title>Draft genome sequence of Effusibacillus lacus strain skLN1.</title>
        <authorList>
            <person name="Watanabe M."/>
            <person name="Kojima H."/>
            <person name="Fukui M."/>
        </authorList>
    </citation>
    <scope>NUCLEOTIDE SEQUENCE [LARGE SCALE GENOMIC DNA]</scope>
    <source>
        <strain evidence="7">skLN1</strain>
    </source>
</reference>
<evidence type="ECO:0000256" key="1">
    <source>
        <dbReference type="ARBA" id="ARBA00000644"/>
    </source>
</evidence>
<dbReference type="Pfam" id="PF01182">
    <property type="entry name" value="Glucosamine_iso"/>
    <property type="match status" value="1"/>
</dbReference>
<dbReference type="GO" id="GO:0005737">
    <property type="term" value="C:cytoplasm"/>
    <property type="evidence" value="ECO:0007669"/>
    <property type="project" value="TreeGrafter"/>
</dbReference>
<dbReference type="SUPFAM" id="SSF100950">
    <property type="entry name" value="NagB/RpiA/CoA transferase-like"/>
    <property type="match status" value="1"/>
</dbReference>
<feature type="active site" description="For ring-opening step" evidence="4">
    <location>
        <position position="143"/>
    </location>
</feature>
<dbReference type="FunFam" id="3.40.50.1360:FF:000003">
    <property type="entry name" value="Glucosamine-6-phosphate deaminase"/>
    <property type="match status" value="1"/>
</dbReference>
<evidence type="ECO:0000313" key="7">
    <source>
        <dbReference type="Proteomes" id="UP000217785"/>
    </source>
</evidence>
<feature type="domain" description="Glucosamine/galactosamine-6-phosphate isomerase" evidence="5">
    <location>
        <begin position="18"/>
        <end position="224"/>
    </location>
</feature>
<keyword evidence="3 4" id="KW-0119">Carbohydrate metabolism</keyword>
<evidence type="ECO:0000313" key="6">
    <source>
        <dbReference type="EMBL" id="GAX91734.1"/>
    </source>
</evidence>
<dbReference type="AlphaFoldDB" id="A0A292YTH6"/>
<dbReference type="NCBIfam" id="TIGR00502">
    <property type="entry name" value="nagB"/>
    <property type="match status" value="1"/>
</dbReference>
<dbReference type="CDD" id="cd01399">
    <property type="entry name" value="GlcN6P_deaminase"/>
    <property type="match status" value="1"/>
</dbReference>
<dbReference type="GO" id="GO:0042802">
    <property type="term" value="F:identical protein binding"/>
    <property type="evidence" value="ECO:0007669"/>
    <property type="project" value="TreeGrafter"/>
</dbReference>
<feature type="active site" description="Proton acceptor; for enolization step" evidence="4">
    <location>
        <position position="67"/>
    </location>
</feature>
<evidence type="ECO:0000259" key="5">
    <source>
        <dbReference type="Pfam" id="PF01182"/>
    </source>
</evidence>
<dbReference type="OrthoDB" id="9791139at2"/>
<dbReference type="Proteomes" id="UP000217785">
    <property type="component" value="Unassembled WGS sequence"/>
</dbReference>
<dbReference type="UniPathway" id="UPA00629">
    <property type="reaction ID" value="UER00684"/>
</dbReference>